<dbReference type="Proteomes" id="UP000214566">
    <property type="component" value="Unassembled WGS sequence"/>
</dbReference>
<dbReference type="SUPFAM" id="SSF58104">
    <property type="entry name" value="Methyl-accepting chemotaxis protein (MCP) signaling domain"/>
    <property type="match status" value="1"/>
</dbReference>
<evidence type="ECO:0000256" key="5">
    <source>
        <dbReference type="ARBA" id="ARBA00022692"/>
    </source>
</evidence>
<evidence type="ECO:0000256" key="8">
    <source>
        <dbReference type="ARBA" id="ARBA00023224"/>
    </source>
</evidence>
<feature type="domain" description="Methyl-accepting transducer" evidence="11">
    <location>
        <begin position="13"/>
        <end position="254"/>
    </location>
</feature>
<comment type="similarity">
    <text evidence="9">Belongs to the methyl-accepting chemotaxis (MCP) protein family.</text>
</comment>
<name>A0A238D8L9_THIDL</name>
<evidence type="ECO:0000256" key="1">
    <source>
        <dbReference type="ARBA" id="ARBA00004651"/>
    </source>
</evidence>
<keyword evidence="6" id="KW-1133">Transmembrane helix</keyword>
<dbReference type="SMART" id="SM00283">
    <property type="entry name" value="MA"/>
    <property type="match status" value="1"/>
</dbReference>
<evidence type="ECO:0000313" key="12">
    <source>
        <dbReference type="EMBL" id="SBP89484.1"/>
    </source>
</evidence>
<evidence type="ECO:0000256" key="9">
    <source>
        <dbReference type="ARBA" id="ARBA00029447"/>
    </source>
</evidence>
<evidence type="ECO:0000259" key="11">
    <source>
        <dbReference type="PROSITE" id="PS50111"/>
    </source>
</evidence>
<dbReference type="Pfam" id="PF00015">
    <property type="entry name" value="MCPsignal"/>
    <property type="match status" value="1"/>
</dbReference>
<dbReference type="Gene3D" id="1.10.287.950">
    <property type="entry name" value="Methyl-accepting chemotaxis protein"/>
    <property type="match status" value="1"/>
</dbReference>
<dbReference type="InterPro" id="IPR004090">
    <property type="entry name" value="Chemotax_Me-accpt_rcpt"/>
</dbReference>
<dbReference type="AlphaFoldDB" id="A0A238D8L9"/>
<protein>
    <submittedName>
        <fullName evidence="12">Putative Methyl-accepting chemotaxis protein</fullName>
    </submittedName>
</protein>
<evidence type="ECO:0000256" key="4">
    <source>
        <dbReference type="ARBA" id="ARBA00022500"/>
    </source>
</evidence>
<dbReference type="OrthoDB" id="3288815at2"/>
<dbReference type="EMBL" id="FLMQ01000057">
    <property type="protein sequence ID" value="SBP89484.1"/>
    <property type="molecule type" value="Genomic_DNA"/>
</dbReference>
<keyword evidence="8 10" id="KW-0807">Transducer</keyword>
<accession>A0A238D8L9</accession>
<dbReference type="GO" id="GO:0006935">
    <property type="term" value="P:chemotaxis"/>
    <property type="evidence" value="ECO:0007669"/>
    <property type="project" value="UniProtKB-KW"/>
</dbReference>
<keyword evidence="7" id="KW-0472">Membrane</keyword>
<dbReference type="RefSeq" id="WP_094161555.1">
    <property type="nucleotide sequence ID" value="NZ_LT592171.1"/>
</dbReference>
<sequence>MSTSNPTNGGGAATDRSAQIASLCTEALPVLGQQIDAGRVQMETAILQLSQRFSGLYSSLENAVKASLSASGGLGGDEGVVAVFGQSESELGLVLEGLKEAFAKRDTAMRDVLMVTSYADALEKMADQVSALASKTNLLALNAAIEAARAGENGRGFAVVADEVRKLSVQSRDTGREMSEKVKIINGAMKAMAQTAAKSSAEEKQSMAESQRSIQNVLERLRHVTSGLTSSTDILHQESAKIREEIAQVLVALQFQDRVSQILAHTRESLDALTEQIAGFIAHPEDSIPAHLDVAAYMQNIASGYTTQEQRLNHNGETTTEVVDGGDITFF</sequence>
<dbReference type="PROSITE" id="PS50111">
    <property type="entry name" value="CHEMOTAXIS_TRANSDUC_2"/>
    <property type="match status" value="1"/>
</dbReference>
<dbReference type="PANTHER" id="PTHR32089:SF39">
    <property type="entry name" value="METHYL-ACCEPTING CHEMOTAXIS PROTEIN HLYB"/>
    <property type="match status" value="1"/>
</dbReference>
<dbReference type="PRINTS" id="PR00260">
    <property type="entry name" value="CHEMTRNSDUCR"/>
</dbReference>
<keyword evidence="13" id="KW-1185">Reference proteome</keyword>
<organism evidence="12 13">
    <name type="scientific">Thiomonas delicata</name>
    <name type="common">Thiomonas cuprina</name>
    <dbReference type="NCBI Taxonomy" id="364030"/>
    <lineage>
        <taxon>Bacteria</taxon>
        <taxon>Pseudomonadati</taxon>
        <taxon>Pseudomonadota</taxon>
        <taxon>Betaproteobacteria</taxon>
        <taxon>Burkholderiales</taxon>
        <taxon>Thiomonas</taxon>
    </lineage>
</organism>
<keyword evidence="2" id="KW-1003">Cell membrane</keyword>
<reference evidence="12 13" key="1">
    <citation type="submission" date="2016-06" db="EMBL/GenBank/DDBJ databases">
        <authorList>
            <person name="Kjaerup R.B."/>
            <person name="Dalgaard T.S."/>
            <person name="Juul-Madsen H.R."/>
        </authorList>
    </citation>
    <scope>NUCLEOTIDE SEQUENCE [LARGE SCALE GENOMIC DNA]</scope>
    <source>
        <strain evidence="12 13">DSM 16361</strain>
    </source>
</reference>
<keyword evidence="3" id="KW-0488">Methylation</keyword>
<dbReference type="GO" id="GO:0004888">
    <property type="term" value="F:transmembrane signaling receptor activity"/>
    <property type="evidence" value="ECO:0007669"/>
    <property type="project" value="InterPro"/>
</dbReference>
<keyword evidence="5" id="KW-0812">Transmembrane</keyword>
<gene>
    <name evidence="12" type="ORF">THIARS_80008</name>
</gene>
<dbReference type="PANTHER" id="PTHR32089">
    <property type="entry name" value="METHYL-ACCEPTING CHEMOTAXIS PROTEIN MCPB"/>
    <property type="match status" value="1"/>
</dbReference>
<proteinExistence type="inferred from homology"/>
<evidence type="ECO:0000256" key="2">
    <source>
        <dbReference type="ARBA" id="ARBA00022475"/>
    </source>
</evidence>
<evidence type="ECO:0000256" key="10">
    <source>
        <dbReference type="PROSITE-ProRule" id="PRU00284"/>
    </source>
</evidence>
<dbReference type="GO" id="GO:0007165">
    <property type="term" value="P:signal transduction"/>
    <property type="evidence" value="ECO:0007669"/>
    <property type="project" value="UniProtKB-KW"/>
</dbReference>
<comment type="subcellular location">
    <subcellularLocation>
        <location evidence="1">Cell membrane</location>
        <topology evidence="1">Multi-pass membrane protein</topology>
    </subcellularLocation>
</comment>
<dbReference type="GO" id="GO:0005886">
    <property type="term" value="C:plasma membrane"/>
    <property type="evidence" value="ECO:0007669"/>
    <property type="project" value="UniProtKB-SubCell"/>
</dbReference>
<keyword evidence="4" id="KW-0145">Chemotaxis</keyword>
<dbReference type="InterPro" id="IPR004089">
    <property type="entry name" value="MCPsignal_dom"/>
</dbReference>
<evidence type="ECO:0000256" key="6">
    <source>
        <dbReference type="ARBA" id="ARBA00022989"/>
    </source>
</evidence>
<evidence type="ECO:0000256" key="3">
    <source>
        <dbReference type="ARBA" id="ARBA00022481"/>
    </source>
</evidence>
<evidence type="ECO:0000313" key="13">
    <source>
        <dbReference type="Proteomes" id="UP000214566"/>
    </source>
</evidence>
<evidence type="ECO:0000256" key="7">
    <source>
        <dbReference type="ARBA" id="ARBA00023136"/>
    </source>
</evidence>